<dbReference type="Proteomes" id="UP000011135">
    <property type="component" value="Unassembled WGS sequence"/>
</dbReference>
<evidence type="ECO:0000256" key="1">
    <source>
        <dbReference type="SAM" id="Phobius"/>
    </source>
</evidence>
<feature type="transmembrane region" description="Helical" evidence="1">
    <location>
        <begin position="6"/>
        <end position="23"/>
    </location>
</feature>
<evidence type="ECO:0000313" key="3">
    <source>
        <dbReference type="Proteomes" id="UP000011135"/>
    </source>
</evidence>
<comment type="caution">
    <text evidence="2">The sequence shown here is derived from an EMBL/GenBank/DDBJ whole genome shotgun (WGS) entry which is preliminary data.</text>
</comment>
<accession>L8JXC9</accession>
<name>L8JXC9_9BACT</name>
<dbReference type="STRING" id="1237149.C900_04302"/>
<keyword evidence="1" id="KW-1133">Transmembrane helix</keyword>
<gene>
    <name evidence="2" type="ORF">C900_04302</name>
</gene>
<dbReference type="AlphaFoldDB" id="L8JXC9"/>
<proteinExistence type="predicted"/>
<evidence type="ECO:0000313" key="2">
    <source>
        <dbReference type="EMBL" id="ELR73450.1"/>
    </source>
</evidence>
<sequence length="39" mass="4506">MLTESVIHFLSFAAVEWIIFLLAEHNFIVSQTLVVIYNP</sequence>
<reference evidence="2 3" key="1">
    <citation type="submission" date="2012-12" db="EMBL/GenBank/DDBJ databases">
        <title>Genome assembly of Fulvivirga imtechensis AK7.</title>
        <authorList>
            <person name="Nupur N."/>
            <person name="Khatri I."/>
            <person name="Kumar R."/>
            <person name="Subramanian S."/>
            <person name="Pinnaka A."/>
        </authorList>
    </citation>
    <scope>NUCLEOTIDE SEQUENCE [LARGE SCALE GENOMIC DNA]</scope>
    <source>
        <strain evidence="2 3">AK7</strain>
    </source>
</reference>
<keyword evidence="1" id="KW-0812">Transmembrane</keyword>
<keyword evidence="3" id="KW-1185">Reference proteome</keyword>
<keyword evidence="1" id="KW-0472">Membrane</keyword>
<dbReference type="EMBL" id="AMZN01000006">
    <property type="protein sequence ID" value="ELR73450.1"/>
    <property type="molecule type" value="Genomic_DNA"/>
</dbReference>
<organism evidence="2 3">
    <name type="scientific">Fulvivirga imtechensis AK7</name>
    <dbReference type="NCBI Taxonomy" id="1237149"/>
    <lineage>
        <taxon>Bacteria</taxon>
        <taxon>Pseudomonadati</taxon>
        <taxon>Bacteroidota</taxon>
        <taxon>Cytophagia</taxon>
        <taxon>Cytophagales</taxon>
        <taxon>Fulvivirgaceae</taxon>
        <taxon>Fulvivirga</taxon>
    </lineage>
</organism>
<protein>
    <submittedName>
        <fullName evidence="2">Uncharacterized protein</fullName>
    </submittedName>
</protein>